<evidence type="ECO:0008006" key="4">
    <source>
        <dbReference type="Google" id="ProtNLM"/>
    </source>
</evidence>
<keyword evidence="1" id="KW-1133">Transmembrane helix</keyword>
<dbReference type="Proteomes" id="UP001589693">
    <property type="component" value="Unassembled WGS sequence"/>
</dbReference>
<name>A0ABV5ZWD8_9PSEU</name>
<keyword evidence="1" id="KW-0472">Membrane</keyword>
<comment type="caution">
    <text evidence="2">The sequence shown here is derived from an EMBL/GenBank/DDBJ whole genome shotgun (WGS) entry which is preliminary data.</text>
</comment>
<evidence type="ECO:0000313" key="3">
    <source>
        <dbReference type="Proteomes" id="UP001589693"/>
    </source>
</evidence>
<sequence>MTTQHENAAPRPRTVEVAFWLSVVSALSAFVSLAYFISLRQDMLDSLTAAVQQLDAVPPERKQDFVENAVNLSITLAVIVVGAVGVLLLVFAFMMRRGRNWARIVLTIVAVLGLGGMTTNVNGVVLSSPGPLALITFFVNVAVIVLLYVPPSNRYFAEHRLRGQA</sequence>
<keyword evidence="1" id="KW-0812">Transmembrane</keyword>
<protein>
    <recommendedName>
        <fullName evidence="4">DUF2127 domain-containing protein</fullName>
    </recommendedName>
</protein>
<accession>A0ABV5ZWD8</accession>
<gene>
    <name evidence="2" type="ORF">ACFFQA_14820</name>
</gene>
<feature type="transmembrane region" description="Helical" evidence="1">
    <location>
        <begin position="69"/>
        <end position="92"/>
    </location>
</feature>
<keyword evidence="3" id="KW-1185">Reference proteome</keyword>
<evidence type="ECO:0000313" key="2">
    <source>
        <dbReference type="EMBL" id="MFB9905207.1"/>
    </source>
</evidence>
<feature type="transmembrane region" description="Helical" evidence="1">
    <location>
        <begin position="132"/>
        <end position="150"/>
    </location>
</feature>
<feature type="transmembrane region" description="Helical" evidence="1">
    <location>
        <begin position="104"/>
        <end position="126"/>
    </location>
</feature>
<organism evidence="2 3">
    <name type="scientific">Allokutzneria oryzae</name>
    <dbReference type="NCBI Taxonomy" id="1378989"/>
    <lineage>
        <taxon>Bacteria</taxon>
        <taxon>Bacillati</taxon>
        <taxon>Actinomycetota</taxon>
        <taxon>Actinomycetes</taxon>
        <taxon>Pseudonocardiales</taxon>
        <taxon>Pseudonocardiaceae</taxon>
        <taxon>Allokutzneria</taxon>
    </lineage>
</organism>
<proteinExistence type="predicted"/>
<evidence type="ECO:0000256" key="1">
    <source>
        <dbReference type="SAM" id="Phobius"/>
    </source>
</evidence>
<dbReference type="EMBL" id="JBHLZU010000011">
    <property type="protein sequence ID" value="MFB9905207.1"/>
    <property type="molecule type" value="Genomic_DNA"/>
</dbReference>
<reference evidence="2 3" key="1">
    <citation type="submission" date="2024-09" db="EMBL/GenBank/DDBJ databases">
        <authorList>
            <person name="Sun Q."/>
            <person name="Mori K."/>
        </authorList>
    </citation>
    <scope>NUCLEOTIDE SEQUENCE [LARGE SCALE GENOMIC DNA]</scope>
    <source>
        <strain evidence="2 3">TBRC 7907</strain>
    </source>
</reference>
<feature type="transmembrane region" description="Helical" evidence="1">
    <location>
        <begin position="17"/>
        <end position="37"/>
    </location>
</feature>
<dbReference type="RefSeq" id="WP_377852518.1">
    <property type="nucleotide sequence ID" value="NZ_JBHLZU010000011.1"/>
</dbReference>